<dbReference type="CDD" id="cd03360">
    <property type="entry name" value="LbH_AT_putative"/>
    <property type="match status" value="1"/>
</dbReference>
<reference evidence="3 4" key="1">
    <citation type="submission" date="2020-11" db="EMBL/GenBank/DDBJ databases">
        <authorList>
            <person name="Lassalle F."/>
        </authorList>
    </citation>
    <scope>NUCLEOTIDE SEQUENCE [LARGE SCALE GENOMIC DNA]</scope>
    <source>
        <strain evidence="3 4">AB21</strain>
    </source>
</reference>
<dbReference type="RefSeq" id="WP_142589226.1">
    <property type="nucleotide sequence ID" value="NZ_CABFWE030000011.1"/>
</dbReference>
<evidence type="ECO:0000313" key="3">
    <source>
        <dbReference type="EMBL" id="CAD7050761.1"/>
    </source>
</evidence>
<comment type="similarity">
    <text evidence="1">Belongs to the transferase hexapeptide repeat family.</text>
</comment>
<dbReference type="NCBIfam" id="TIGR03570">
    <property type="entry name" value="NeuD_NnaD"/>
    <property type="match status" value="1"/>
</dbReference>
<evidence type="ECO:0000313" key="4">
    <source>
        <dbReference type="Proteomes" id="UP000601041"/>
    </source>
</evidence>
<sequence>MAKKDRLAVFGAGGHGRVVADAAEACGWNNVDFFDDAVTSTAHGPWQVRGTFRCLDERLDEYAGVIVAIGHNRRRLALHDELAARGAALVSVVHPQAVVSPYAVLEPGTFIAPGAVVCVGTVIRRGAIVNTGATVDHDCTIGPGAHIAPGVAMSGGVTVGECSWVGVGAAVKELVEIGTDCMVGAGSVVIRSVDSGVTVVGNPARPLNKD</sequence>
<evidence type="ECO:0000259" key="2">
    <source>
        <dbReference type="Pfam" id="PF17836"/>
    </source>
</evidence>
<dbReference type="Proteomes" id="UP000601041">
    <property type="component" value="Unassembled WGS sequence"/>
</dbReference>
<keyword evidence="4" id="KW-1185">Reference proteome</keyword>
<dbReference type="Gene3D" id="3.40.50.20">
    <property type="match status" value="1"/>
</dbReference>
<dbReference type="Pfam" id="PF17836">
    <property type="entry name" value="PglD_N"/>
    <property type="match status" value="1"/>
</dbReference>
<dbReference type="InterPro" id="IPR041561">
    <property type="entry name" value="PglD_N"/>
</dbReference>
<dbReference type="InterPro" id="IPR011004">
    <property type="entry name" value="Trimer_LpxA-like_sf"/>
</dbReference>
<evidence type="ECO:0000256" key="1">
    <source>
        <dbReference type="ARBA" id="ARBA00007274"/>
    </source>
</evidence>
<feature type="domain" description="PglD N-terminal" evidence="2">
    <location>
        <begin position="6"/>
        <end position="82"/>
    </location>
</feature>
<dbReference type="PANTHER" id="PTHR43300:SF7">
    <property type="entry name" value="UDP-N-ACETYLBACILLOSAMINE N-ACETYLTRANSFERASE"/>
    <property type="match status" value="1"/>
</dbReference>
<gene>
    <name evidence="3" type="ORF">RHAB21_04213</name>
</gene>
<organism evidence="3 4">
    <name type="scientific">Pseudorhizobium halotolerans</name>
    <dbReference type="NCBI Taxonomy" id="1233081"/>
    <lineage>
        <taxon>Bacteria</taxon>
        <taxon>Pseudomonadati</taxon>
        <taxon>Pseudomonadota</taxon>
        <taxon>Alphaproteobacteria</taxon>
        <taxon>Hyphomicrobiales</taxon>
        <taxon>Rhizobiaceae</taxon>
        <taxon>Rhizobium/Agrobacterium group</taxon>
        <taxon>Pseudorhizobium</taxon>
    </lineage>
</organism>
<name>A0ABN7JYF3_9HYPH</name>
<dbReference type="PANTHER" id="PTHR43300">
    <property type="entry name" value="ACETYLTRANSFERASE"/>
    <property type="match status" value="1"/>
</dbReference>
<dbReference type="Gene3D" id="2.160.10.10">
    <property type="entry name" value="Hexapeptide repeat proteins"/>
    <property type="match status" value="1"/>
</dbReference>
<accession>A0ABN7JYF3</accession>
<proteinExistence type="inferred from homology"/>
<dbReference type="SUPFAM" id="SSF51161">
    <property type="entry name" value="Trimeric LpxA-like enzymes"/>
    <property type="match status" value="1"/>
</dbReference>
<comment type="caution">
    <text evidence="3">The sequence shown here is derived from an EMBL/GenBank/DDBJ whole genome shotgun (WGS) entry which is preliminary data.</text>
</comment>
<dbReference type="InterPro" id="IPR050179">
    <property type="entry name" value="Trans_hexapeptide_repeat"/>
</dbReference>
<dbReference type="InterPro" id="IPR020019">
    <property type="entry name" value="AcTrfase_PglD-like"/>
</dbReference>
<dbReference type="EMBL" id="CABFWE030000011">
    <property type="protein sequence ID" value="CAD7050761.1"/>
    <property type="molecule type" value="Genomic_DNA"/>
</dbReference>
<protein>
    <submittedName>
        <fullName evidence="3">Acetyltransferase</fullName>
    </submittedName>
</protein>